<reference evidence="2" key="1">
    <citation type="submission" date="2022-03" db="EMBL/GenBank/DDBJ databases">
        <title>Streptomyces 7R015 and 7R016 isolated from Barleria lupulina in Thailand.</title>
        <authorList>
            <person name="Kanchanasin P."/>
            <person name="Phongsopitanun W."/>
            <person name="Tanasupawat S."/>
        </authorList>
    </citation>
    <scope>NUCLEOTIDE SEQUENCE</scope>
    <source>
        <strain evidence="2">7R015</strain>
    </source>
</reference>
<dbReference type="SUPFAM" id="SSF56219">
    <property type="entry name" value="DNase I-like"/>
    <property type="match status" value="1"/>
</dbReference>
<protein>
    <submittedName>
        <fullName evidence="2">Endonuclease/exonuclease/phosphatase family protein</fullName>
    </submittedName>
</protein>
<feature type="domain" description="Endonuclease/exonuclease/phosphatase" evidence="1">
    <location>
        <begin position="129"/>
        <end position="359"/>
    </location>
</feature>
<keyword evidence="2" id="KW-0255">Endonuclease</keyword>
<dbReference type="PANTHER" id="PTHR42834">
    <property type="entry name" value="ENDONUCLEASE/EXONUCLEASE/PHOSPHATASE FAMILY PROTEIN (AFU_ORTHOLOGUE AFUA_3G09210)"/>
    <property type="match status" value="1"/>
</dbReference>
<gene>
    <name evidence="2" type="ORF">MQP27_01610</name>
</gene>
<comment type="caution">
    <text evidence="2">The sequence shown here is derived from an EMBL/GenBank/DDBJ whole genome shotgun (WGS) entry which is preliminary data.</text>
</comment>
<dbReference type="Gene3D" id="3.60.10.10">
    <property type="entry name" value="Endonuclease/exonuclease/phosphatase"/>
    <property type="match status" value="1"/>
</dbReference>
<organism evidence="2 3">
    <name type="scientific">Streptomyces cylindrosporus</name>
    <dbReference type="NCBI Taxonomy" id="2927583"/>
    <lineage>
        <taxon>Bacteria</taxon>
        <taxon>Bacillati</taxon>
        <taxon>Actinomycetota</taxon>
        <taxon>Actinomycetes</taxon>
        <taxon>Kitasatosporales</taxon>
        <taxon>Streptomycetaceae</taxon>
        <taxon>Streptomyces</taxon>
    </lineage>
</organism>
<evidence type="ECO:0000313" key="2">
    <source>
        <dbReference type="EMBL" id="MCI3269809.1"/>
    </source>
</evidence>
<dbReference type="RefSeq" id="WP_242759719.1">
    <property type="nucleotide sequence ID" value="NZ_JALDAY010000001.1"/>
</dbReference>
<keyword evidence="2" id="KW-0378">Hydrolase</keyword>
<dbReference type="InterPro" id="IPR005135">
    <property type="entry name" value="Endo/exonuclease/phosphatase"/>
</dbReference>
<name>A0ABS9XXX1_9ACTN</name>
<proteinExistence type="predicted"/>
<dbReference type="Pfam" id="PF03372">
    <property type="entry name" value="Exo_endo_phos"/>
    <property type="match status" value="1"/>
</dbReference>
<keyword evidence="2" id="KW-0540">Nuclease</keyword>
<dbReference type="EMBL" id="JALDAY010000001">
    <property type="protein sequence ID" value="MCI3269809.1"/>
    <property type="molecule type" value="Genomic_DNA"/>
</dbReference>
<dbReference type="Proteomes" id="UP001165269">
    <property type="component" value="Unassembled WGS sequence"/>
</dbReference>
<accession>A0ABS9XXX1</accession>
<dbReference type="GO" id="GO:0004519">
    <property type="term" value="F:endonuclease activity"/>
    <property type="evidence" value="ECO:0007669"/>
    <property type="project" value="UniProtKB-KW"/>
</dbReference>
<dbReference type="InterPro" id="IPR036691">
    <property type="entry name" value="Endo/exonu/phosph_ase_sf"/>
</dbReference>
<keyword evidence="3" id="KW-1185">Reference proteome</keyword>
<dbReference type="PANTHER" id="PTHR42834:SF1">
    <property type="entry name" value="ENDONUCLEASE_EXONUCLEASE_PHOSPHATASE FAMILY PROTEIN (AFU_ORTHOLOGUE AFUA_3G09210)"/>
    <property type="match status" value="1"/>
</dbReference>
<sequence>MTIRIATFNTENLFRRPKAFELENDADRQEVLNDYAELVSLLEQPVYQEADKERIAELVVKYRAYDSDPQNPPLIYVNQTRGGSAQLFRKTGDKDSPTIEVTAKGRGKWSGWAELTRTELDWTVVRNTGRVVAEVNADVLLTVEVEDRLALARFNEQVLGGALGKQPYPYTMLIDGNDPRGIDVGILSRHPIRSIRSHLSELRSKGHPLFSRDCPEYEIALDGTSLWVLGNHLKSKRGGGASLRLAQARRVAEIYGEALDRSPYVVVAGDLNDSPDSEPVEQLLATGARDVMSPPVYTGDPGTYGTGHSLNQKIDYLLCSPELLGLVRHVDVERRGVWAPRTFKSFDTVTSKATEASDHAALYADVDL</sequence>
<evidence type="ECO:0000313" key="3">
    <source>
        <dbReference type="Proteomes" id="UP001165269"/>
    </source>
</evidence>
<evidence type="ECO:0000259" key="1">
    <source>
        <dbReference type="Pfam" id="PF03372"/>
    </source>
</evidence>